<accession>A0A1Y6BYQ5</accession>
<dbReference type="STRING" id="1513793.SAMN06296036_110183"/>
<name>A0A1Y6BYQ5_9BACT</name>
<protein>
    <submittedName>
        <fullName evidence="3">Uncharacterized protein</fullName>
    </submittedName>
</protein>
<proteinExistence type="predicted"/>
<keyword evidence="4" id="KW-1185">Reference proteome</keyword>
<keyword evidence="2" id="KW-0732">Signal</keyword>
<dbReference type="AlphaFoldDB" id="A0A1Y6BYQ5"/>
<feature type="region of interest" description="Disordered" evidence="1">
    <location>
        <begin position="354"/>
        <end position="395"/>
    </location>
</feature>
<organism evidence="3 4">
    <name type="scientific">Pseudobacteriovorax antillogorgiicola</name>
    <dbReference type="NCBI Taxonomy" id="1513793"/>
    <lineage>
        <taxon>Bacteria</taxon>
        <taxon>Pseudomonadati</taxon>
        <taxon>Bdellovibrionota</taxon>
        <taxon>Oligoflexia</taxon>
        <taxon>Oligoflexales</taxon>
        <taxon>Pseudobacteriovoracaceae</taxon>
        <taxon>Pseudobacteriovorax</taxon>
    </lineage>
</organism>
<gene>
    <name evidence="3" type="ORF">SAMN06296036_110183</name>
</gene>
<reference evidence="4" key="1">
    <citation type="submission" date="2017-04" db="EMBL/GenBank/DDBJ databases">
        <authorList>
            <person name="Varghese N."/>
            <person name="Submissions S."/>
        </authorList>
    </citation>
    <scope>NUCLEOTIDE SEQUENCE [LARGE SCALE GENOMIC DNA]</scope>
    <source>
        <strain evidence="4">RKEM611</strain>
    </source>
</reference>
<dbReference type="Proteomes" id="UP000192907">
    <property type="component" value="Unassembled WGS sequence"/>
</dbReference>
<feature type="signal peptide" evidence="2">
    <location>
        <begin position="1"/>
        <end position="16"/>
    </location>
</feature>
<feature type="chain" id="PRO_5011008501" evidence="2">
    <location>
        <begin position="17"/>
        <end position="424"/>
    </location>
</feature>
<sequence>MLIKLLLLLFATNAFALGIKDKYVDETKNSKWESSSKSFKSSTKKSYFGARFKDNYIASFPTRRDDVWGNYGTISNNLVSYLKNQSFYFRAEVDFSAKCKAYLVNVKVYQGSVYSRLAEVIHDQTFTLRNPGKWKTITSDSIYSRDHKVSYRVTFAPKGCSSSKPEDREFKMTFFDMSSKVESLGSSDDAFGSMKMAKKAEEVALCLSTKKDDEGLIDATCLYLDNGKFFIKATSKENLFDTLPGGINPVILSRLKSYTEVGNQKDLFIKDQIVLIPSIKDVTKIAKLMDEYPLWYLRDLERCLGYFDRCESRGGKFTELLSWWEWMVNESLYDTCLEGKYSCLREAKDRLESQKKMKSKLKQYSNGSGGGSGGGDRPGGGGGGTGGGVGPDPEIRFCTTTVTTCSTVGSSTVCESKPWVRPCK</sequence>
<evidence type="ECO:0000256" key="2">
    <source>
        <dbReference type="SAM" id="SignalP"/>
    </source>
</evidence>
<evidence type="ECO:0000313" key="4">
    <source>
        <dbReference type="Proteomes" id="UP000192907"/>
    </source>
</evidence>
<evidence type="ECO:0000256" key="1">
    <source>
        <dbReference type="SAM" id="MobiDB-lite"/>
    </source>
</evidence>
<feature type="compositionally biased region" description="Gly residues" evidence="1">
    <location>
        <begin position="367"/>
        <end position="390"/>
    </location>
</feature>
<evidence type="ECO:0000313" key="3">
    <source>
        <dbReference type="EMBL" id="SMF34949.1"/>
    </source>
</evidence>
<dbReference type="EMBL" id="FWZT01000010">
    <property type="protein sequence ID" value="SMF34949.1"/>
    <property type="molecule type" value="Genomic_DNA"/>
</dbReference>